<evidence type="ECO:0000313" key="3">
    <source>
        <dbReference type="EMBL" id="OEH75320.1"/>
    </source>
</evidence>
<dbReference type="EMBL" id="JROU02001760">
    <property type="protein sequence ID" value="OEH75320.1"/>
    <property type="molecule type" value="Genomic_DNA"/>
</dbReference>
<dbReference type="Proteomes" id="UP000095192">
    <property type="component" value="Unassembled WGS sequence"/>
</dbReference>
<comment type="caution">
    <text evidence="3">The sequence shown here is derived from an EMBL/GenBank/DDBJ whole genome shotgun (WGS) entry which is preliminary data.</text>
</comment>
<protein>
    <submittedName>
        <fullName evidence="3">Uncharacterized protein</fullName>
    </submittedName>
</protein>
<dbReference type="VEuPathDB" id="ToxoDB:cyc_07488"/>
<feature type="transmembrane region" description="Helical" evidence="2">
    <location>
        <begin position="36"/>
        <end position="56"/>
    </location>
</feature>
<organism evidence="3 4">
    <name type="scientific">Cyclospora cayetanensis</name>
    <dbReference type="NCBI Taxonomy" id="88456"/>
    <lineage>
        <taxon>Eukaryota</taxon>
        <taxon>Sar</taxon>
        <taxon>Alveolata</taxon>
        <taxon>Apicomplexa</taxon>
        <taxon>Conoidasida</taxon>
        <taxon>Coccidia</taxon>
        <taxon>Eucoccidiorida</taxon>
        <taxon>Eimeriorina</taxon>
        <taxon>Eimeriidae</taxon>
        <taxon>Cyclospora</taxon>
    </lineage>
</organism>
<gene>
    <name evidence="3" type="ORF">cyc_07488</name>
</gene>
<accession>A0A1D3CVU2</accession>
<dbReference type="AlphaFoldDB" id="A0A1D3CVU2"/>
<name>A0A1D3CVU2_9EIME</name>
<dbReference type="InParanoid" id="A0A1D3CVU2"/>
<evidence type="ECO:0000313" key="4">
    <source>
        <dbReference type="Proteomes" id="UP000095192"/>
    </source>
</evidence>
<sequence>MVNDAVSHRTSTSVWPSKGGDRAASLQNNTLRRLMCSYRGVVILLLLTSVLLDTTFGGDTGRRSRLEGRQLKVSDHQEKHSLFRRKHNYFPGIGNKKVPMASLPFTEHQSVDRRICDTRLAPLLEIHILAPISGAHASYSALAFMSLILEMLVYFQENHFLNRVMETILKLDESGYYQYGLEEKNVIFLVEISVSRIGITWPEDFYVREVIKKLGHNFLAAKEASREFSPGHGDPWYSMFTIDKHDLTLEGTYFTVKLSALPTEAD</sequence>
<keyword evidence="2" id="KW-0472">Membrane</keyword>
<evidence type="ECO:0000256" key="1">
    <source>
        <dbReference type="SAM" id="MobiDB-lite"/>
    </source>
</evidence>
<proteinExistence type="predicted"/>
<reference evidence="3 4" key="1">
    <citation type="journal article" date="2016" name="BMC Genomics">
        <title>Comparative genomics reveals Cyclospora cayetanensis possesses coccidia-like metabolism and invasion components but unique surface antigens.</title>
        <authorList>
            <person name="Liu S."/>
            <person name="Wang L."/>
            <person name="Zheng H."/>
            <person name="Xu Z."/>
            <person name="Roellig D.M."/>
            <person name="Li N."/>
            <person name="Frace M.A."/>
            <person name="Tang K."/>
            <person name="Arrowood M.J."/>
            <person name="Moss D.M."/>
            <person name="Zhang L."/>
            <person name="Feng Y."/>
            <person name="Xiao L."/>
        </authorList>
    </citation>
    <scope>NUCLEOTIDE SEQUENCE [LARGE SCALE GENOMIC DNA]</scope>
    <source>
        <strain evidence="3 4">CHN_HEN01</strain>
    </source>
</reference>
<keyword evidence="2" id="KW-0812">Transmembrane</keyword>
<evidence type="ECO:0000256" key="2">
    <source>
        <dbReference type="SAM" id="Phobius"/>
    </source>
</evidence>
<feature type="region of interest" description="Disordered" evidence="1">
    <location>
        <begin position="1"/>
        <end position="21"/>
    </location>
</feature>
<keyword evidence="4" id="KW-1185">Reference proteome</keyword>
<keyword evidence="2" id="KW-1133">Transmembrane helix</keyword>